<dbReference type="AlphaFoldDB" id="A0A5N7MQ22"/>
<dbReference type="PANTHER" id="PTHR33938">
    <property type="entry name" value="FERULOYL ESTERASE B-RELATED"/>
    <property type="match status" value="1"/>
</dbReference>
<dbReference type="GO" id="GO:0046872">
    <property type="term" value="F:metal ion binding"/>
    <property type="evidence" value="ECO:0007669"/>
    <property type="project" value="UniProtKB-KW"/>
</dbReference>
<keyword evidence="10" id="KW-1185">Reference proteome</keyword>
<dbReference type="Pfam" id="PF07519">
    <property type="entry name" value="Tannase"/>
    <property type="match status" value="1"/>
</dbReference>
<reference evidence="9 10" key="1">
    <citation type="journal article" date="2019" name="Syst. Appl. Microbiol.">
        <title>Microvirga tunisiensis sp. nov., a root nodule symbiotic bacterium isolated from Lupinus micranthus and L. luteus grown in Northern Tunisia.</title>
        <authorList>
            <person name="Msaddak A."/>
            <person name="Rejili M."/>
            <person name="Duran D."/>
            <person name="Mars M."/>
            <person name="Palacios J.M."/>
            <person name="Ruiz-Argueso T."/>
            <person name="Rey L."/>
            <person name="Imperial J."/>
        </authorList>
    </citation>
    <scope>NUCLEOTIDE SEQUENCE [LARGE SCALE GENOMIC DNA]</scope>
    <source>
        <strain evidence="9 10">Lmie10</strain>
    </source>
</reference>
<dbReference type="GO" id="GO:0052689">
    <property type="term" value="F:carboxylic ester hydrolase activity"/>
    <property type="evidence" value="ECO:0007669"/>
    <property type="project" value="UniProtKB-KW"/>
</dbReference>
<dbReference type="Proteomes" id="UP000403266">
    <property type="component" value="Unassembled WGS sequence"/>
</dbReference>
<keyword evidence="5 9" id="KW-0378">Hydrolase</keyword>
<organism evidence="9 10">
    <name type="scientific">Microvirga tunisiensis</name>
    <dbReference type="NCBI Taxonomy" id="2108360"/>
    <lineage>
        <taxon>Bacteria</taxon>
        <taxon>Pseudomonadati</taxon>
        <taxon>Pseudomonadota</taxon>
        <taxon>Alphaproteobacteria</taxon>
        <taxon>Hyphomicrobiales</taxon>
        <taxon>Methylobacteriaceae</taxon>
        <taxon>Microvirga</taxon>
    </lineage>
</organism>
<accession>A0A5N7MQ22</accession>
<keyword evidence="3" id="KW-0479">Metal-binding</keyword>
<keyword evidence="2" id="KW-0719">Serine esterase</keyword>
<evidence type="ECO:0000256" key="4">
    <source>
        <dbReference type="ARBA" id="ARBA00022729"/>
    </source>
</evidence>
<dbReference type="EMBL" id="VOSK01000130">
    <property type="protein sequence ID" value="MPR28214.1"/>
    <property type="molecule type" value="Genomic_DNA"/>
</dbReference>
<dbReference type="SUPFAM" id="SSF53474">
    <property type="entry name" value="alpha/beta-Hydrolases"/>
    <property type="match status" value="1"/>
</dbReference>
<protein>
    <submittedName>
        <fullName evidence="9">Tannase/feruloyl esterase family alpha/beta hydrolase</fullName>
    </submittedName>
</protein>
<dbReference type="InterPro" id="IPR011118">
    <property type="entry name" value="Tannase/feruloyl_esterase"/>
</dbReference>
<dbReference type="Gene3D" id="3.40.50.1820">
    <property type="entry name" value="alpha/beta hydrolase"/>
    <property type="match status" value="1"/>
</dbReference>
<evidence type="ECO:0000313" key="9">
    <source>
        <dbReference type="EMBL" id="MPR28214.1"/>
    </source>
</evidence>
<keyword evidence="4" id="KW-0732">Signal</keyword>
<proteinExistence type="inferred from homology"/>
<dbReference type="PANTHER" id="PTHR33938:SF15">
    <property type="entry name" value="FERULOYL ESTERASE B-RELATED"/>
    <property type="match status" value="1"/>
</dbReference>
<evidence type="ECO:0000256" key="3">
    <source>
        <dbReference type="ARBA" id="ARBA00022723"/>
    </source>
</evidence>
<comment type="similarity">
    <text evidence="1">Belongs to the tannase family.</text>
</comment>
<evidence type="ECO:0000256" key="6">
    <source>
        <dbReference type="ARBA" id="ARBA00022837"/>
    </source>
</evidence>
<dbReference type="InterPro" id="IPR029058">
    <property type="entry name" value="AB_hydrolase_fold"/>
</dbReference>
<keyword evidence="7" id="KW-1015">Disulfide bond</keyword>
<keyword evidence="6" id="KW-0106">Calcium</keyword>
<evidence type="ECO:0000256" key="1">
    <source>
        <dbReference type="ARBA" id="ARBA00006249"/>
    </source>
</evidence>
<comment type="caution">
    <text evidence="9">The sequence shown here is derived from an EMBL/GenBank/DDBJ whole genome shotgun (WGS) entry which is preliminary data.</text>
</comment>
<evidence type="ECO:0000256" key="2">
    <source>
        <dbReference type="ARBA" id="ARBA00022487"/>
    </source>
</evidence>
<dbReference type="OrthoDB" id="7197884at2"/>
<evidence type="ECO:0000313" key="10">
    <source>
        <dbReference type="Proteomes" id="UP000403266"/>
    </source>
</evidence>
<evidence type="ECO:0000256" key="5">
    <source>
        <dbReference type="ARBA" id="ARBA00022801"/>
    </source>
</evidence>
<evidence type="ECO:0000256" key="8">
    <source>
        <dbReference type="SAM" id="MobiDB-lite"/>
    </source>
</evidence>
<evidence type="ECO:0000256" key="7">
    <source>
        <dbReference type="ARBA" id="ARBA00023157"/>
    </source>
</evidence>
<sequence>MRRLFLGIKPGRTPMPHPHTGASERFRCAKRDLLTASALSLLMLGSASAQAQDQKAASCAALTGRTVAADAIGLPTKGATIASAKLTAATPAGQDARGGFTPAQPEYCQILGSIAPVDSNAPAIRFQLNLPSTWNGKAVQYGGGGFNGILITGLAALRDTPPGAETPLFQGYATFGTDSGHQEESLPEIQAFALNEEALTNFAHASYKKTRDVAVALIRDFYGRPPGRTYYFGGSEGGREGLVVAQRYPADYDGIVSAVPVINWVALQASGTYRGGTMQQKEGWLNAAKVAAVRRGVLTACDGLDGLTDGLISHPDACAKAFDVKALRCPDGADSGESCLSDRQVATMQALRTPYQLPFDLANGLTTYPAFGYGGEDQPGGMLDWSTGPEAPQMPLPAPNRQGRIWYYGGGAMRYFIARDPKLDPRSFDPAAYTERMRAVSELMDATNPDLSAFLTRGGKLILKENMADYAQSPYAGIEYYRSVVARMGQETTDRFVRLYLTPGANHTGRVFSGIDRTPLPSHVNLLEELDAWVEQGRAPADMLRLTAHEAKPPYSITASRPMCRWPLYPRYNGSGDQRATESFTCTAP</sequence>
<gene>
    <name evidence="9" type="ORF">FS320_24380</name>
</gene>
<name>A0A5N7MQ22_9HYPH</name>
<feature type="region of interest" description="Disordered" evidence="8">
    <location>
        <begin position="1"/>
        <end position="22"/>
    </location>
</feature>